<gene>
    <name evidence="4" type="ORF">Hypma_005259</name>
</gene>
<evidence type="ECO:0000313" key="5">
    <source>
        <dbReference type="Proteomes" id="UP000076154"/>
    </source>
</evidence>
<feature type="coiled-coil region" evidence="1">
    <location>
        <begin position="815"/>
        <end position="873"/>
    </location>
</feature>
<evidence type="ECO:0000256" key="1">
    <source>
        <dbReference type="SAM" id="Coils"/>
    </source>
</evidence>
<dbReference type="OrthoDB" id="3259803at2759"/>
<feature type="compositionally biased region" description="Polar residues" evidence="2">
    <location>
        <begin position="11"/>
        <end position="22"/>
    </location>
</feature>
<dbReference type="STRING" id="39966.A0A369K7D8"/>
<dbReference type="InterPro" id="IPR040521">
    <property type="entry name" value="KDZ"/>
</dbReference>
<dbReference type="EMBL" id="LUEZ02000023">
    <property type="protein sequence ID" value="RDB26796.1"/>
    <property type="molecule type" value="Genomic_DNA"/>
</dbReference>
<dbReference type="PANTHER" id="PTHR33096">
    <property type="entry name" value="CXC2 DOMAIN-CONTAINING PROTEIN"/>
    <property type="match status" value="1"/>
</dbReference>
<feature type="compositionally biased region" description="Low complexity" evidence="2">
    <location>
        <begin position="374"/>
        <end position="388"/>
    </location>
</feature>
<feature type="region of interest" description="Disordered" evidence="2">
    <location>
        <begin position="303"/>
        <end position="476"/>
    </location>
</feature>
<dbReference type="Pfam" id="PF18802">
    <property type="entry name" value="CxC1"/>
    <property type="match status" value="1"/>
</dbReference>
<name>A0A369K7D8_HYPMA</name>
<proteinExistence type="predicted"/>
<comment type="caution">
    <text evidence="4">The sequence shown here is derived from an EMBL/GenBank/DDBJ whole genome shotgun (WGS) entry which is preliminary data.</text>
</comment>
<dbReference type="Proteomes" id="UP000076154">
    <property type="component" value="Unassembled WGS sequence"/>
</dbReference>
<feature type="domain" description="CxC1-like cysteine cluster associated with KDZ transposases" evidence="3">
    <location>
        <begin position="159"/>
        <end position="245"/>
    </location>
</feature>
<sequence>MHPRLSKKDLTSSPATPRSYTPSRGPKFPHHLATKIIPPLIIAPHGQTFVQNHYLPCLPGHVGFAGAGHPGNRSQSSLLAIASENVNNVQQEDLDDNPFITMHTESHPVDDVAISRHRRKRERQWERWQGEVIPSLIGLYMNLVCATQWLRDPVAPPSQRTCTCQRPGRPLDVVLVRFDSLEKISITVCGCNSAPRQLLERGFFACAPLTPSLAVDLKVLDFVSTLFVNVAPNNTAWCSTVETFLLKQGYKLTTQDSLRKRFGNALQWYNTLQDAMARHVNTIIKHVRRLQFDLDDSLNVTRGAGTTENSMTTTPVARTLTRPAARPSIQTPTVTQTPTPMISTPIQTPSTLRTSTIASTHVQTPPALRPSLMASTPESSTSSASSSARPRRTVSIEEVEDEDAPRTPDTPRAHGRSIPATSTRARNEDVPRAPDTPRTGRSNKCTRPTEDDDAEGGHDATSSNPFPDPPPRIRPSDYLRSRCPLCFGGKTYGGDPSWPDAIVCIDACFTQKRNHQARDPPRTHPNTVFVPEADADNMQRYVENVRPTKQKTSKWTRRSDEGQEEDGFEGPLRVPASVLDGCEAGFTAADDRREKASTQFFDDTALMAMLCRHDVVLWIVNMRSAGEKQHYTLVLIETLFQHLPPDFTIGLLYDIGCQLHWSCVKWGFLDRYTDRIIFAISVFHAFGHQWPCQIIYHPRKCRGFGLSDGEGCECFWHSISKLIAYLRVCRYHQWLYTLDKQVEHAHTAILTHLGQWLLRRSQHCHTKLLEAEALLRACGHNEEFLRAQWKAQVTAQTRPLPRRSQTQGKTAVEEAIRLRKARDIHKKRVEELEAVIVDPTTDAETFVDAELRLDDARAALEHANANVHAKERALGVDSHAELLRLVNSPFITARMNARAVKTRLREKLRACKFELDRLERSFHKQVNGITIFTASKFILTDYVSSVQMKKSTHTRSLQSKGVILASNSSPEITTPSVIKWLGSFEIVRLHGLLNIQRRSR</sequence>
<dbReference type="InParanoid" id="A0A369K7D8"/>
<reference evidence="4" key="1">
    <citation type="submission" date="2018-04" db="EMBL/GenBank/DDBJ databases">
        <title>Whole genome sequencing of Hypsizygus marmoreus.</title>
        <authorList>
            <person name="Choi I.-G."/>
            <person name="Min B."/>
            <person name="Kim J.-G."/>
            <person name="Kim S."/>
            <person name="Oh Y.-L."/>
            <person name="Kong W.-S."/>
            <person name="Park H."/>
            <person name="Jeong J."/>
            <person name="Song E.-S."/>
        </authorList>
    </citation>
    <scope>NUCLEOTIDE SEQUENCE [LARGE SCALE GENOMIC DNA]</scope>
    <source>
        <strain evidence="4">51987-8</strain>
    </source>
</reference>
<feature type="region of interest" description="Disordered" evidence="2">
    <location>
        <begin position="547"/>
        <end position="570"/>
    </location>
</feature>
<protein>
    <recommendedName>
        <fullName evidence="3">CxC1-like cysteine cluster associated with KDZ transposases domain-containing protein</fullName>
    </recommendedName>
</protein>
<keyword evidence="1" id="KW-0175">Coiled coil</keyword>
<dbReference type="InterPro" id="IPR041320">
    <property type="entry name" value="CxC1"/>
</dbReference>
<feature type="compositionally biased region" description="Polar residues" evidence="2">
    <location>
        <begin position="303"/>
        <end position="316"/>
    </location>
</feature>
<organism evidence="4 5">
    <name type="scientific">Hypsizygus marmoreus</name>
    <name type="common">White beech mushroom</name>
    <name type="synonym">Agaricus marmoreus</name>
    <dbReference type="NCBI Taxonomy" id="39966"/>
    <lineage>
        <taxon>Eukaryota</taxon>
        <taxon>Fungi</taxon>
        <taxon>Dikarya</taxon>
        <taxon>Basidiomycota</taxon>
        <taxon>Agaricomycotina</taxon>
        <taxon>Agaricomycetes</taxon>
        <taxon>Agaricomycetidae</taxon>
        <taxon>Agaricales</taxon>
        <taxon>Tricholomatineae</taxon>
        <taxon>Lyophyllaceae</taxon>
        <taxon>Hypsizygus</taxon>
    </lineage>
</organism>
<dbReference type="Pfam" id="PF18758">
    <property type="entry name" value="KDZ"/>
    <property type="match status" value="1"/>
</dbReference>
<dbReference type="PANTHER" id="PTHR33096:SF1">
    <property type="entry name" value="CXC1-LIKE CYSTEINE CLUSTER ASSOCIATED WITH KDZ TRANSPOSASES DOMAIN-CONTAINING PROTEIN"/>
    <property type="match status" value="1"/>
</dbReference>
<dbReference type="AlphaFoldDB" id="A0A369K7D8"/>
<keyword evidence="5" id="KW-1185">Reference proteome</keyword>
<feature type="compositionally biased region" description="Polar residues" evidence="2">
    <location>
        <begin position="341"/>
        <end position="363"/>
    </location>
</feature>
<feature type="compositionally biased region" description="Low complexity" evidence="2">
    <location>
        <begin position="330"/>
        <end position="340"/>
    </location>
</feature>
<evidence type="ECO:0000256" key="2">
    <source>
        <dbReference type="SAM" id="MobiDB-lite"/>
    </source>
</evidence>
<evidence type="ECO:0000313" key="4">
    <source>
        <dbReference type="EMBL" id="RDB26796.1"/>
    </source>
</evidence>
<feature type="compositionally biased region" description="Basic and acidic residues" evidence="2">
    <location>
        <begin position="1"/>
        <end position="10"/>
    </location>
</feature>
<accession>A0A369K7D8</accession>
<evidence type="ECO:0000259" key="3">
    <source>
        <dbReference type="Pfam" id="PF18802"/>
    </source>
</evidence>
<feature type="region of interest" description="Disordered" evidence="2">
    <location>
        <begin position="1"/>
        <end position="29"/>
    </location>
</feature>